<dbReference type="Proteomes" id="UP000321393">
    <property type="component" value="Unassembled WGS sequence"/>
</dbReference>
<organism evidence="4 6">
    <name type="scientific">Cucumis melo var. makuwa</name>
    <name type="common">Oriental melon</name>
    <dbReference type="NCBI Taxonomy" id="1194695"/>
    <lineage>
        <taxon>Eukaryota</taxon>
        <taxon>Viridiplantae</taxon>
        <taxon>Streptophyta</taxon>
        <taxon>Embryophyta</taxon>
        <taxon>Tracheophyta</taxon>
        <taxon>Spermatophyta</taxon>
        <taxon>Magnoliopsida</taxon>
        <taxon>eudicotyledons</taxon>
        <taxon>Gunneridae</taxon>
        <taxon>Pentapetalae</taxon>
        <taxon>rosids</taxon>
        <taxon>fabids</taxon>
        <taxon>Cucurbitales</taxon>
        <taxon>Cucurbitaceae</taxon>
        <taxon>Benincaseae</taxon>
        <taxon>Cucumis</taxon>
    </lineage>
</organism>
<evidence type="ECO:0000313" key="4">
    <source>
        <dbReference type="EMBL" id="TYK22719.1"/>
    </source>
</evidence>
<protein>
    <submittedName>
        <fullName evidence="4">Glial fibrillary acidic protein-like</fullName>
    </submittedName>
</protein>
<name>A0A5D3DHF5_CUCMM</name>
<evidence type="ECO:0000313" key="6">
    <source>
        <dbReference type="Proteomes" id="UP000321947"/>
    </source>
</evidence>
<keyword evidence="1" id="KW-0175">Coiled coil</keyword>
<sequence length="274" mass="32403">MEFVKAYGNIVDLMYTNINVHALQGLVHFWDPMLKYFTFSAFDLTPTLEEYQALACGKELLILLYWYCAIHGQNNLHQSSMGWKIWDFSYEADKTGQGARSSRSMEGCKKNKESTTLRGINHDDQEKDLKQLRERNQVLATENEGLREEVKRWIRKKNKRLLKDIATLDNKAEAQKVCIRKLKHELERVNKVVTKDHARLKNEHKEVLADFAILRDEYNILRHKYEDVKEQIEQRAKKLRHMARMAISRQSRDVSFPSDYRALSWVFWVLPLES</sequence>
<feature type="coiled-coil region" evidence="1">
    <location>
        <begin position="122"/>
        <end position="156"/>
    </location>
</feature>
<dbReference type="Pfam" id="PF24924">
    <property type="entry name" value="DUF7745"/>
    <property type="match status" value="1"/>
</dbReference>
<dbReference type="OrthoDB" id="983711at2759"/>
<comment type="caution">
    <text evidence="4">The sequence shown here is derived from an EMBL/GenBank/DDBJ whole genome shotgun (WGS) entry which is preliminary data.</text>
</comment>
<dbReference type="EMBL" id="SSTD01004900">
    <property type="protein sequence ID" value="TYK22719.1"/>
    <property type="molecule type" value="Genomic_DNA"/>
</dbReference>
<dbReference type="PANTHER" id="PTHR48154">
    <property type="entry name" value="PROTEIN, PUTATIVE-RELATED"/>
    <property type="match status" value="1"/>
</dbReference>
<reference evidence="5 6" key="1">
    <citation type="submission" date="2019-08" db="EMBL/GenBank/DDBJ databases">
        <title>Draft genome sequences of two oriental melons (Cucumis melo L. var makuwa).</title>
        <authorList>
            <person name="Kwon S.-Y."/>
        </authorList>
    </citation>
    <scope>NUCLEOTIDE SEQUENCE [LARGE SCALE GENOMIC DNA]</scope>
    <source>
        <strain evidence="6">cv. Chang Bougi</strain>
        <strain evidence="5">cv. SW 3</strain>
        <tissue evidence="4">Leaf</tissue>
    </source>
</reference>
<dbReference type="PANTHER" id="PTHR48154:SF1">
    <property type="entry name" value="PROTEIN, PUTATIVE-RELATED"/>
    <property type="match status" value="1"/>
</dbReference>
<feature type="coiled-coil region" evidence="1">
    <location>
        <begin position="183"/>
        <end position="242"/>
    </location>
</feature>
<evidence type="ECO:0000256" key="1">
    <source>
        <dbReference type="SAM" id="Coils"/>
    </source>
</evidence>
<dbReference type="EMBL" id="SSTE01008633">
    <property type="protein sequence ID" value="KAA0054930.1"/>
    <property type="molecule type" value="Genomic_DNA"/>
</dbReference>
<accession>A0A5D3DHF5</accession>
<dbReference type="Gene3D" id="1.20.5.4090">
    <property type="match status" value="1"/>
</dbReference>
<feature type="domain" description="DUF7745" evidence="2">
    <location>
        <begin position="2"/>
        <end position="54"/>
    </location>
</feature>
<dbReference type="InterPro" id="IPR056647">
    <property type="entry name" value="DUF7745"/>
</dbReference>
<evidence type="ECO:0000313" key="3">
    <source>
        <dbReference type="EMBL" id="KAA0054930.1"/>
    </source>
</evidence>
<evidence type="ECO:0000313" key="5">
    <source>
        <dbReference type="Proteomes" id="UP000321393"/>
    </source>
</evidence>
<dbReference type="AlphaFoldDB" id="A0A5D3DHF5"/>
<gene>
    <name evidence="4" type="ORF">E5676_scaffold1163G00390</name>
    <name evidence="3" type="ORF">E6C27_scaffold43052G00610</name>
</gene>
<proteinExistence type="predicted"/>
<evidence type="ECO:0000259" key="2">
    <source>
        <dbReference type="Pfam" id="PF24924"/>
    </source>
</evidence>
<dbReference type="Proteomes" id="UP000321947">
    <property type="component" value="Unassembled WGS sequence"/>
</dbReference>